<keyword evidence="2" id="KW-1185">Reference proteome</keyword>
<name>A0AAD5VD55_9APHY</name>
<proteinExistence type="predicted"/>
<organism evidence="1 2">
    <name type="scientific">Meripilus lineatus</name>
    <dbReference type="NCBI Taxonomy" id="2056292"/>
    <lineage>
        <taxon>Eukaryota</taxon>
        <taxon>Fungi</taxon>
        <taxon>Dikarya</taxon>
        <taxon>Basidiomycota</taxon>
        <taxon>Agaricomycotina</taxon>
        <taxon>Agaricomycetes</taxon>
        <taxon>Polyporales</taxon>
        <taxon>Meripilaceae</taxon>
        <taxon>Meripilus</taxon>
    </lineage>
</organism>
<reference evidence="1" key="1">
    <citation type="submission" date="2022-07" db="EMBL/GenBank/DDBJ databases">
        <title>Genome Sequence of Physisporinus lineatus.</title>
        <authorList>
            <person name="Buettner E."/>
        </authorList>
    </citation>
    <scope>NUCLEOTIDE SEQUENCE</scope>
    <source>
        <strain evidence="1">VT162</strain>
    </source>
</reference>
<dbReference type="Proteomes" id="UP001212997">
    <property type="component" value="Unassembled WGS sequence"/>
</dbReference>
<sequence>MADHYRMHLNNFLQSRGMANQLTWNVSSDGPPHNAMWRAVAFVRGSNMATPTPGLEMLPAKKLHDKP</sequence>
<accession>A0AAD5VD55</accession>
<dbReference type="AlphaFoldDB" id="A0AAD5VD55"/>
<evidence type="ECO:0000313" key="2">
    <source>
        <dbReference type="Proteomes" id="UP001212997"/>
    </source>
</evidence>
<evidence type="ECO:0000313" key="1">
    <source>
        <dbReference type="EMBL" id="KAJ3490927.1"/>
    </source>
</evidence>
<gene>
    <name evidence="1" type="ORF">NLI96_g1096</name>
</gene>
<comment type="caution">
    <text evidence="1">The sequence shown here is derived from an EMBL/GenBank/DDBJ whole genome shotgun (WGS) entry which is preliminary data.</text>
</comment>
<dbReference type="EMBL" id="JANAWD010000020">
    <property type="protein sequence ID" value="KAJ3490927.1"/>
    <property type="molecule type" value="Genomic_DNA"/>
</dbReference>
<protein>
    <submittedName>
        <fullName evidence="1">Uncharacterized protein</fullName>
    </submittedName>
</protein>